<proteinExistence type="predicted"/>
<evidence type="ECO:0000313" key="2">
    <source>
        <dbReference type="EMBL" id="EST55245.1"/>
    </source>
</evidence>
<sequence length="51" mass="5673">MVEKDGRKLHEIPANKEARGLGKLAEEKWEKSEGIWSGGGQDDPQQRSQPA</sequence>
<dbReference type="AlphaFoldDB" id="V6MBI8"/>
<keyword evidence="3" id="KW-1185">Reference proteome</keyword>
<dbReference type="EMBL" id="AYJU01000011">
    <property type="protein sequence ID" value="EST55245.1"/>
    <property type="molecule type" value="Genomic_DNA"/>
</dbReference>
<gene>
    <name evidence="2" type="ORF">T458_08105</name>
</gene>
<evidence type="ECO:0000256" key="1">
    <source>
        <dbReference type="SAM" id="MobiDB-lite"/>
    </source>
</evidence>
<accession>V6MBI8</accession>
<reference evidence="2 3" key="1">
    <citation type="journal article" date="2014" name="Genome Announc.">
        <title>Draft Genome Sequence of Brevibacillus panacihumi Strain W25, a Halotolerant Hydrocarbon-Degrading Bacterium.</title>
        <authorList>
            <person name="Wang X."/>
            <person name="Jin D."/>
            <person name="Zhou L."/>
            <person name="Wu L."/>
            <person name="An W."/>
            <person name="Chen Y."/>
            <person name="Zhao L."/>
        </authorList>
    </citation>
    <scope>NUCLEOTIDE SEQUENCE [LARGE SCALE GENOMIC DNA]</scope>
    <source>
        <strain evidence="2 3">W25</strain>
    </source>
</reference>
<feature type="compositionally biased region" description="Basic and acidic residues" evidence="1">
    <location>
        <begin position="1"/>
        <end position="33"/>
    </location>
</feature>
<dbReference type="PATRIC" id="fig|1408254.3.peg.1604"/>
<organism evidence="2 3">
    <name type="scientific">Brevibacillus panacihumi W25</name>
    <dbReference type="NCBI Taxonomy" id="1408254"/>
    <lineage>
        <taxon>Bacteria</taxon>
        <taxon>Bacillati</taxon>
        <taxon>Bacillota</taxon>
        <taxon>Bacilli</taxon>
        <taxon>Bacillales</taxon>
        <taxon>Paenibacillaceae</taxon>
        <taxon>Brevibacillus</taxon>
    </lineage>
</organism>
<protein>
    <submittedName>
        <fullName evidence="2">Uncharacterized protein</fullName>
    </submittedName>
</protein>
<dbReference type="HOGENOM" id="CLU_3096363_0_0_9"/>
<dbReference type="Proteomes" id="UP000017973">
    <property type="component" value="Unassembled WGS sequence"/>
</dbReference>
<feature type="region of interest" description="Disordered" evidence="1">
    <location>
        <begin position="1"/>
        <end position="51"/>
    </location>
</feature>
<comment type="caution">
    <text evidence="2">The sequence shown here is derived from an EMBL/GenBank/DDBJ whole genome shotgun (WGS) entry which is preliminary data.</text>
</comment>
<evidence type="ECO:0000313" key="3">
    <source>
        <dbReference type="Proteomes" id="UP000017973"/>
    </source>
</evidence>
<name>V6MBI8_9BACL</name>